<reference evidence="2" key="1">
    <citation type="journal article" date="2019" name="Int. J. Syst. Evol. Microbiol.">
        <title>The Global Catalogue of Microorganisms (GCM) 10K type strain sequencing project: providing services to taxonomists for standard genome sequencing and annotation.</title>
        <authorList>
            <consortium name="The Broad Institute Genomics Platform"/>
            <consortium name="The Broad Institute Genome Sequencing Center for Infectious Disease"/>
            <person name="Wu L."/>
            <person name="Ma J."/>
        </authorList>
    </citation>
    <scope>NUCLEOTIDE SEQUENCE [LARGE SCALE GENOMIC DNA]</scope>
    <source>
        <strain evidence="2">JCM 32226</strain>
    </source>
</reference>
<comment type="caution">
    <text evidence="1">The sequence shown here is derived from an EMBL/GenBank/DDBJ whole genome shotgun (WGS) entry which is preliminary data.</text>
</comment>
<name>A0ABP8QEW9_9GAMM</name>
<dbReference type="Proteomes" id="UP001501321">
    <property type="component" value="Unassembled WGS sequence"/>
</dbReference>
<evidence type="ECO:0000313" key="1">
    <source>
        <dbReference type="EMBL" id="GAA4502025.1"/>
    </source>
</evidence>
<protein>
    <submittedName>
        <fullName evidence="1">DUF3142 domain-containing protein</fullName>
    </submittedName>
</protein>
<accession>A0ABP8QEW9</accession>
<dbReference type="EMBL" id="BAABFC010000018">
    <property type="protein sequence ID" value="GAA4502025.1"/>
    <property type="molecule type" value="Genomic_DNA"/>
</dbReference>
<dbReference type="InterPro" id="IPR021488">
    <property type="entry name" value="DUF3142"/>
</dbReference>
<dbReference type="Pfam" id="PF11340">
    <property type="entry name" value="DUF3142"/>
    <property type="match status" value="1"/>
</dbReference>
<gene>
    <name evidence="1" type="ORF">GCM10023095_26060</name>
</gene>
<proteinExistence type="predicted"/>
<sequence>MALWWALPSVAGTVAAAQYQAFWLWAGVRPQPVLGQAQTLYLLQGEVRRDGELVALGPPVARLRFPRLWLSYRVQTLAWSEAVLRDLLRQREAWLAAGNPVIGLQIDFDAATANLAQYATFLRRLRASLPTDCKLSVTGLLDWSANGEVAVLNGLAGTVDELVVQTYRGRQTVTRYHAYLPALLRLTLPFKLGLVQGGEWEPAWQRRLAELPNYGGEVVFLLNPSSA</sequence>
<organism evidence="1 2">
    <name type="scientific">Pseudaeromonas paramecii</name>
    <dbReference type="NCBI Taxonomy" id="2138166"/>
    <lineage>
        <taxon>Bacteria</taxon>
        <taxon>Pseudomonadati</taxon>
        <taxon>Pseudomonadota</taxon>
        <taxon>Gammaproteobacteria</taxon>
        <taxon>Aeromonadales</taxon>
        <taxon>Aeromonadaceae</taxon>
        <taxon>Pseudaeromonas</taxon>
    </lineage>
</organism>
<keyword evidence="2" id="KW-1185">Reference proteome</keyword>
<evidence type="ECO:0000313" key="2">
    <source>
        <dbReference type="Proteomes" id="UP001501321"/>
    </source>
</evidence>